<gene>
    <name evidence="1" type="ORF">G2W53_042257</name>
</gene>
<protein>
    <submittedName>
        <fullName evidence="1">Uncharacterized protein</fullName>
    </submittedName>
</protein>
<reference evidence="1" key="1">
    <citation type="submission" date="2020-09" db="EMBL/GenBank/DDBJ databases">
        <title>Genome-Enabled Discovery of Anthraquinone Biosynthesis in Senna tora.</title>
        <authorList>
            <person name="Kang S.-H."/>
            <person name="Pandey R.P."/>
            <person name="Lee C.-M."/>
            <person name="Sim J.-S."/>
            <person name="Jeong J.-T."/>
            <person name="Choi B.-S."/>
            <person name="Jung M."/>
            <person name="Ginzburg D."/>
            <person name="Zhao K."/>
            <person name="Won S.Y."/>
            <person name="Oh T.-J."/>
            <person name="Yu Y."/>
            <person name="Kim N.-H."/>
            <person name="Lee O.R."/>
            <person name="Lee T.-H."/>
            <person name="Bashyal P."/>
            <person name="Kim T.-S."/>
            <person name="Lee W.-H."/>
            <person name="Kawkins C."/>
            <person name="Kim C.-K."/>
            <person name="Kim J.S."/>
            <person name="Ahn B.O."/>
            <person name="Rhee S.Y."/>
            <person name="Sohng J.K."/>
        </authorList>
    </citation>
    <scope>NUCLEOTIDE SEQUENCE</scope>
    <source>
        <tissue evidence="1">Leaf</tissue>
    </source>
</reference>
<keyword evidence="2" id="KW-1185">Reference proteome</keyword>
<name>A0A834SGI7_9FABA</name>
<dbReference type="EMBL" id="JAAIUW010000013">
    <property type="protein sequence ID" value="KAF7803146.1"/>
    <property type="molecule type" value="Genomic_DNA"/>
</dbReference>
<organism evidence="1 2">
    <name type="scientific">Senna tora</name>
    <dbReference type="NCBI Taxonomy" id="362788"/>
    <lineage>
        <taxon>Eukaryota</taxon>
        <taxon>Viridiplantae</taxon>
        <taxon>Streptophyta</taxon>
        <taxon>Embryophyta</taxon>
        <taxon>Tracheophyta</taxon>
        <taxon>Spermatophyta</taxon>
        <taxon>Magnoliopsida</taxon>
        <taxon>eudicotyledons</taxon>
        <taxon>Gunneridae</taxon>
        <taxon>Pentapetalae</taxon>
        <taxon>rosids</taxon>
        <taxon>fabids</taxon>
        <taxon>Fabales</taxon>
        <taxon>Fabaceae</taxon>
        <taxon>Caesalpinioideae</taxon>
        <taxon>Cassia clade</taxon>
        <taxon>Senna</taxon>
    </lineage>
</organism>
<dbReference type="Proteomes" id="UP000634136">
    <property type="component" value="Unassembled WGS sequence"/>
</dbReference>
<accession>A0A834SGI7</accession>
<comment type="caution">
    <text evidence="1">The sequence shown here is derived from an EMBL/GenBank/DDBJ whole genome shotgun (WGS) entry which is preliminary data.</text>
</comment>
<evidence type="ECO:0000313" key="1">
    <source>
        <dbReference type="EMBL" id="KAF7803146.1"/>
    </source>
</evidence>
<evidence type="ECO:0000313" key="2">
    <source>
        <dbReference type="Proteomes" id="UP000634136"/>
    </source>
</evidence>
<dbReference type="AlphaFoldDB" id="A0A834SGI7"/>
<proteinExistence type="predicted"/>
<sequence length="100" mass="11243">MTSGSANPINAILLPALDYKNVEMGEKTTHHMELDSGLSLELCLIDHEANKEALTEWNKQRGGSCYHWYGNGIVWSIHIFTTLPSLEEEFSGRSLSCFQK</sequence>